<protein>
    <recommendedName>
        <fullName evidence="8">PNPLA domain-containing protein</fullName>
    </recommendedName>
</protein>
<proteinExistence type="predicted"/>
<feature type="active site" description="Nucleophile" evidence="3">
    <location>
        <position position="64"/>
    </location>
</feature>
<dbReference type="SUPFAM" id="SSF52151">
    <property type="entry name" value="FabD/lysophospholipase-like"/>
    <property type="match status" value="1"/>
</dbReference>
<dbReference type="Pfam" id="PF01734">
    <property type="entry name" value="Patatin"/>
    <property type="match status" value="1"/>
</dbReference>
<dbReference type="CDD" id="cd07216">
    <property type="entry name" value="Pat17_PNPLA8_PNPLA9_like3"/>
    <property type="match status" value="1"/>
</dbReference>
<keyword evidence="2 3" id="KW-0443">Lipid metabolism</keyword>
<dbReference type="GO" id="GO:0016042">
    <property type="term" value="P:lipid catabolic process"/>
    <property type="evidence" value="ECO:0007669"/>
    <property type="project" value="UniProtKB-UniRule"/>
</dbReference>
<reference evidence="6 7" key="1">
    <citation type="submission" date="2017-12" db="EMBL/GenBank/DDBJ databases">
        <title>Comparative genomics of Botrytis spp.</title>
        <authorList>
            <person name="Valero-Jimenez C.A."/>
            <person name="Tapia P."/>
            <person name="Veloso J."/>
            <person name="Silva-Moreno E."/>
            <person name="Staats M."/>
            <person name="Valdes J.H."/>
            <person name="Van Kan J.A.L."/>
        </authorList>
    </citation>
    <scope>NUCLEOTIDE SEQUENCE [LARGE SCALE GENOMIC DNA]</scope>
    <source>
        <strain evidence="6 7">Be9601</strain>
    </source>
</reference>
<feature type="domain" description="PNPLA" evidence="5">
    <location>
        <begin position="16"/>
        <end position="226"/>
    </location>
</feature>
<evidence type="ECO:0000256" key="3">
    <source>
        <dbReference type="PROSITE-ProRule" id="PRU01161"/>
    </source>
</evidence>
<dbReference type="InterPro" id="IPR007111">
    <property type="entry name" value="NACHT_NTPase"/>
</dbReference>
<dbReference type="PANTHER" id="PTHR10039:SF5">
    <property type="entry name" value="NACHT DOMAIN-CONTAINING PROTEIN"/>
    <property type="match status" value="1"/>
</dbReference>
<accession>A0A4Z1JU28</accession>
<dbReference type="Pfam" id="PF25053">
    <property type="entry name" value="DUF7791"/>
    <property type="match status" value="1"/>
</dbReference>
<evidence type="ECO:0000259" key="4">
    <source>
        <dbReference type="PROSITE" id="PS50837"/>
    </source>
</evidence>
<dbReference type="InterPro" id="IPR036770">
    <property type="entry name" value="Ankyrin_rpt-contain_sf"/>
</dbReference>
<dbReference type="Proteomes" id="UP000297229">
    <property type="component" value="Unassembled WGS sequence"/>
</dbReference>
<dbReference type="InterPro" id="IPR016035">
    <property type="entry name" value="Acyl_Trfase/lysoPLipase"/>
</dbReference>
<dbReference type="InterPro" id="IPR056693">
    <property type="entry name" value="DUF7791"/>
</dbReference>
<name>A0A4Z1JU28_9HELO</name>
<feature type="short sequence motif" description="GXSXG" evidence="3">
    <location>
        <begin position="62"/>
        <end position="66"/>
    </location>
</feature>
<evidence type="ECO:0000313" key="6">
    <source>
        <dbReference type="EMBL" id="TGO77361.1"/>
    </source>
</evidence>
<evidence type="ECO:0000256" key="2">
    <source>
        <dbReference type="ARBA" id="ARBA00023098"/>
    </source>
</evidence>
<evidence type="ECO:0000256" key="1">
    <source>
        <dbReference type="ARBA" id="ARBA00022737"/>
    </source>
</evidence>
<comment type="caution">
    <text evidence="6">The sequence shown here is derived from an EMBL/GenBank/DDBJ whole genome shotgun (WGS) entry which is preliminary data.</text>
</comment>
<evidence type="ECO:0000313" key="7">
    <source>
        <dbReference type="Proteomes" id="UP000297229"/>
    </source>
</evidence>
<dbReference type="PROSITE" id="PS50837">
    <property type="entry name" value="NACHT"/>
    <property type="match status" value="1"/>
</dbReference>
<organism evidence="6 7">
    <name type="scientific">Botrytis elliptica</name>
    <dbReference type="NCBI Taxonomy" id="278938"/>
    <lineage>
        <taxon>Eukaryota</taxon>
        <taxon>Fungi</taxon>
        <taxon>Dikarya</taxon>
        <taxon>Ascomycota</taxon>
        <taxon>Pezizomycotina</taxon>
        <taxon>Leotiomycetes</taxon>
        <taxon>Helotiales</taxon>
        <taxon>Sclerotiniaceae</taxon>
        <taxon>Botrytis</taxon>
    </lineage>
</organism>
<dbReference type="InterPro" id="IPR056884">
    <property type="entry name" value="NPHP3-like_N"/>
</dbReference>
<feature type="active site" description="Proton acceptor" evidence="3">
    <location>
        <position position="213"/>
    </location>
</feature>
<dbReference type="PANTHER" id="PTHR10039">
    <property type="entry name" value="AMELOGENIN"/>
    <property type="match status" value="1"/>
</dbReference>
<dbReference type="PROSITE" id="PS51635">
    <property type="entry name" value="PNPLA"/>
    <property type="match status" value="1"/>
</dbReference>
<gene>
    <name evidence="6" type="ORF">BELL_0111g00060</name>
</gene>
<dbReference type="Pfam" id="PF24883">
    <property type="entry name" value="NPHP3_N"/>
    <property type="match status" value="1"/>
</dbReference>
<dbReference type="STRING" id="278938.A0A4Z1JU28"/>
<keyword evidence="3" id="KW-0442">Lipid degradation</keyword>
<evidence type="ECO:0000259" key="5">
    <source>
        <dbReference type="PROSITE" id="PS51635"/>
    </source>
</evidence>
<dbReference type="InterPro" id="IPR027417">
    <property type="entry name" value="P-loop_NTPase"/>
</dbReference>
<feature type="domain" description="NACHT" evidence="4">
    <location>
        <begin position="412"/>
        <end position="573"/>
    </location>
</feature>
<dbReference type="Gene3D" id="3.40.50.300">
    <property type="entry name" value="P-loop containing nucleotide triphosphate hydrolases"/>
    <property type="match status" value="1"/>
</dbReference>
<sequence length="1132" mass="129465">MSTSQQPPENQALRPLALDGGGVKGLTSLLILRRLMLQLKRDATDPDEPVPRPCDVFDLIGGTSTGGLIAIMLGRLGMTVDECIETYKKFGKTVFGKKKAFGIARTMFSGSMYETEDLQTAIKTLVAERLKQEEAPSRAEDAPLNDILADLSRFVCATRNKIFDYELIRNYTIGKPGQVDYDCTIWEAGSATAAAPMFFGPVTFQKSKAKFSDGGTTINCPLPEVVNEARRLWNSPQLACIVSLGTGWPANTKVKSGLPSFLEQTVKVLTDAQKKYEGWVRGNRDDLNIKERYFRFNVEQGMDQLKLDEWAKTEEMTALTDSYLGQDKQMNEVERCVELLRTTDSVNESAQIAVRESRQRRILKQLRFREIHARHEEIRLAHRETFEWLFHETQPGEIFWTNFMEWLQNDNSIYWINGKAGSGKSTLMKFISDEPRLMKALRMSPWADGRPVIKASFYFWYNGTSMQKSRKGLMQSLLLQLLELQPHLISIIFHEVFALSDNDFDFEKFSTEAELMRALRKTLDQPERTSNLIFLIDGLDEYYASEQEMVALTDLFQSLAALPHVKFVLSSRPLPAYFQAFQAGASLELRMLTKLDIEKYVSDKLKGRLSQAYGERETVRIQKLVDYIVKHAKGVFRWVDLVVEAVLEGIRHCNTLYELQEEVNKLPLDLIPFYGHMWNCIKPGYRIEASQLLQLVQKAMMYENKDKRDQDYEHPHRAVTLFLATTEDPDQQVFARPILPLTTTRKADLAKLMEGRLRSRCMGLLDFHRAEPMTNDPDEPTAGATVQLANRSVSEFLEIRTDIIAYTEGTGFDARISLMRSFVRQMEAWESETDGDSVYGKHMDHRSIWLLVGNTMHLASQAGKSLSELEVSLLDHMDSVVQSHDQIHINDHWDLVSKHSGLNKKYKAKHWSDFIPEDYNGPVPWHDSFLSLAVKYGAIGYVQQSLVKTGLSRVPKPTGGFLDRLMYSLALFRAKNNQLSKPGRPILNYAASPEPPYEKWMDAINPDLVELLLDYGASPNEAFNGWTPWQNDLYTVKKKNLGDRFQDWARILELLIVRGADPNAYCESWEITGEGTTIKMRYSALHIVHTEFFREYDHLKEVQNLRQSLSDLLCQRGARNLKLNLTRVSEEE</sequence>
<keyword evidence="7" id="KW-1185">Reference proteome</keyword>
<evidence type="ECO:0008006" key="8">
    <source>
        <dbReference type="Google" id="ProtNLM"/>
    </source>
</evidence>
<dbReference type="GO" id="GO:0046486">
    <property type="term" value="P:glycerolipid metabolic process"/>
    <property type="evidence" value="ECO:0007669"/>
    <property type="project" value="UniProtKB-ARBA"/>
</dbReference>
<dbReference type="InterPro" id="IPR002641">
    <property type="entry name" value="PNPLA_dom"/>
</dbReference>
<dbReference type="SUPFAM" id="SSF52540">
    <property type="entry name" value="P-loop containing nucleoside triphosphate hydrolases"/>
    <property type="match status" value="1"/>
</dbReference>
<feature type="short sequence motif" description="GXGXXG" evidence="3">
    <location>
        <begin position="20"/>
        <end position="25"/>
    </location>
</feature>
<feature type="short sequence motif" description="DGA/G" evidence="3">
    <location>
        <begin position="213"/>
        <end position="215"/>
    </location>
</feature>
<dbReference type="Gene3D" id="3.40.1090.10">
    <property type="entry name" value="Cytosolic phospholipase A2 catalytic domain"/>
    <property type="match status" value="1"/>
</dbReference>
<keyword evidence="1" id="KW-0677">Repeat</keyword>
<dbReference type="AlphaFoldDB" id="A0A4Z1JU28"/>
<dbReference type="Gene3D" id="1.25.40.20">
    <property type="entry name" value="Ankyrin repeat-containing domain"/>
    <property type="match status" value="1"/>
</dbReference>
<keyword evidence="3" id="KW-0378">Hydrolase</keyword>
<dbReference type="EMBL" id="PQXM01000110">
    <property type="protein sequence ID" value="TGO77361.1"/>
    <property type="molecule type" value="Genomic_DNA"/>
</dbReference>
<dbReference type="GO" id="GO:0016787">
    <property type="term" value="F:hydrolase activity"/>
    <property type="evidence" value="ECO:0007669"/>
    <property type="project" value="UniProtKB-UniRule"/>
</dbReference>